<dbReference type="SMART" id="SM00382">
    <property type="entry name" value="AAA"/>
    <property type="match status" value="1"/>
</dbReference>
<name>A0A9D5Q6Z4_9BACT</name>
<comment type="similarity">
    <text evidence="1">Belongs to the ABC transporter superfamily.</text>
</comment>
<comment type="caution">
    <text evidence="7">The sequence shown here is derived from an EMBL/GenBank/DDBJ whole genome shotgun (WGS) entry which is preliminary data.</text>
</comment>
<dbReference type="Pfam" id="PF00005">
    <property type="entry name" value="ABC_tran"/>
    <property type="match status" value="1"/>
</dbReference>
<feature type="domain" description="ABC transporter" evidence="6">
    <location>
        <begin position="2"/>
        <end position="233"/>
    </location>
</feature>
<dbReference type="PROSITE" id="PS00211">
    <property type="entry name" value="ABC_TRANSPORTER_1"/>
    <property type="match status" value="1"/>
</dbReference>
<reference evidence="7" key="1">
    <citation type="submission" date="2019-11" db="EMBL/GenBank/DDBJ databases">
        <title>Microbial mats filling the niche in hypersaline microbial mats.</title>
        <authorList>
            <person name="Wong H.L."/>
            <person name="Macleod F.I."/>
            <person name="White R.A. III"/>
            <person name="Burns B.P."/>
        </authorList>
    </citation>
    <scope>NUCLEOTIDE SEQUENCE</scope>
    <source>
        <strain evidence="7">Rbin_158</strain>
    </source>
</reference>
<dbReference type="InterPro" id="IPR052156">
    <property type="entry name" value="BCAA_Transport_ATP-bd_LivF"/>
</dbReference>
<dbReference type="GO" id="GO:0005524">
    <property type="term" value="F:ATP binding"/>
    <property type="evidence" value="ECO:0007669"/>
    <property type="project" value="UniProtKB-KW"/>
</dbReference>
<dbReference type="InterPro" id="IPR027417">
    <property type="entry name" value="P-loop_NTPase"/>
</dbReference>
<keyword evidence="4 7" id="KW-0067">ATP-binding</keyword>
<evidence type="ECO:0000256" key="2">
    <source>
        <dbReference type="ARBA" id="ARBA00022448"/>
    </source>
</evidence>
<dbReference type="InterPro" id="IPR017871">
    <property type="entry name" value="ABC_transporter-like_CS"/>
</dbReference>
<evidence type="ECO:0000259" key="6">
    <source>
        <dbReference type="PROSITE" id="PS50893"/>
    </source>
</evidence>
<evidence type="ECO:0000313" key="7">
    <source>
        <dbReference type="EMBL" id="MBD3325888.1"/>
    </source>
</evidence>
<evidence type="ECO:0000256" key="3">
    <source>
        <dbReference type="ARBA" id="ARBA00022741"/>
    </source>
</evidence>
<dbReference type="GO" id="GO:0016887">
    <property type="term" value="F:ATP hydrolysis activity"/>
    <property type="evidence" value="ECO:0007669"/>
    <property type="project" value="InterPro"/>
</dbReference>
<dbReference type="CDD" id="cd03224">
    <property type="entry name" value="ABC_TM1139_LivF_branched"/>
    <property type="match status" value="1"/>
</dbReference>
<keyword evidence="3" id="KW-0547">Nucleotide-binding</keyword>
<dbReference type="Proteomes" id="UP000649604">
    <property type="component" value="Unassembled WGS sequence"/>
</dbReference>
<evidence type="ECO:0000256" key="4">
    <source>
        <dbReference type="ARBA" id="ARBA00022840"/>
    </source>
</evidence>
<dbReference type="PANTHER" id="PTHR43820:SF4">
    <property type="entry name" value="HIGH-AFFINITY BRANCHED-CHAIN AMINO ACID TRANSPORT ATP-BINDING PROTEIN LIVF"/>
    <property type="match status" value="1"/>
</dbReference>
<dbReference type="InterPro" id="IPR003439">
    <property type="entry name" value="ABC_transporter-like_ATP-bd"/>
</dbReference>
<protein>
    <submittedName>
        <fullName evidence="7">ATP-binding cassette domain-containing protein</fullName>
    </submittedName>
</protein>
<keyword evidence="5" id="KW-0029">Amino-acid transport</keyword>
<dbReference type="SUPFAM" id="SSF52540">
    <property type="entry name" value="P-loop containing nucleoside triphosphate hydrolases"/>
    <property type="match status" value="1"/>
</dbReference>
<proteinExistence type="inferred from homology"/>
<sequence>MLKIEGLNVFYGETQALRDVSLTIDEGEMITVIGANGAGKTTLLKKIIGLIPAQSGTITYFDEEITSLYAHEIVRRGIALCPAGRQIFEYMTVKENLRMGAFIRKDGEKAVDQTMERLFDIFPRLKEREGQTGGSLSGGEQQMLAIARALMLEPKLLLVDELSMGLAPLLVKGLFEKLQDIQAKGTTILLVEQNARLALNVADRGYVLRNGHIWLSGTCQELKNDDRVRSAYVG</sequence>
<dbReference type="EMBL" id="WJJP01000489">
    <property type="protein sequence ID" value="MBD3325888.1"/>
    <property type="molecule type" value="Genomic_DNA"/>
</dbReference>
<gene>
    <name evidence="7" type="ORF">GF339_14980</name>
</gene>
<organism evidence="7 8">
    <name type="scientific">candidate division KSB3 bacterium</name>
    <dbReference type="NCBI Taxonomy" id="2044937"/>
    <lineage>
        <taxon>Bacteria</taxon>
        <taxon>candidate division KSB3</taxon>
    </lineage>
</organism>
<dbReference type="GO" id="GO:0015658">
    <property type="term" value="F:branched-chain amino acid transmembrane transporter activity"/>
    <property type="evidence" value="ECO:0007669"/>
    <property type="project" value="TreeGrafter"/>
</dbReference>
<dbReference type="PROSITE" id="PS50893">
    <property type="entry name" value="ABC_TRANSPORTER_2"/>
    <property type="match status" value="1"/>
</dbReference>
<evidence type="ECO:0000256" key="1">
    <source>
        <dbReference type="ARBA" id="ARBA00005417"/>
    </source>
</evidence>
<dbReference type="PANTHER" id="PTHR43820">
    <property type="entry name" value="HIGH-AFFINITY BRANCHED-CHAIN AMINO ACID TRANSPORT ATP-BINDING PROTEIN LIVF"/>
    <property type="match status" value="1"/>
</dbReference>
<dbReference type="AlphaFoldDB" id="A0A9D5Q6Z4"/>
<dbReference type="InterPro" id="IPR003593">
    <property type="entry name" value="AAA+_ATPase"/>
</dbReference>
<dbReference type="Gene3D" id="3.40.50.300">
    <property type="entry name" value="P-loop containing nucleotide triphosphate hydrolases"/>
    <property type="match status" value="1"/>
</dbReference>
<evidence type="ECO:0000256" key="5">
    <source>
        <dbReference type="ARBA" id="ARBA00022970"/>
    </source>
</evidence>
<evidence type="ECO:0000313" key="8">
    <source>
        <dbReference type="Proteomes" id="UP000649604"/>
    </source>
</evidence>
<dbReference type="GO" id="GO:0015807">
    <property type="term" value="P:L-amino acid transport"/>
    <property type="evidence" value="ECO:0007669"/>
    <property type="project" value="TreeGrafter"/>
</dbReference>
<accession>A0A9D5Q6Z4</accession>
<keyword evidence="2" id="KW-0813">Transport</keyword>